<gene>
    <name evidence="1" type="ORF">N7U62_18925</name>
</gene>
<keyword evidence="2" id="KW-1185">Reference proteome</keyword>
<sequence>MININDTARLDVKMYEIKAHIEKNLLTLRLVGFMTDEELEDGSNLTISEAKKLKKGFVIINDISKMKPASPQGTEYIKKAQKFVIQNGASKIIRVTENPVAKMQFERTESSAGYEAIEVKTFDEAMALI</sequence>
<accession>A0ABT3CYI7</accession>
<proteinExistence type="predicted"/>
<organism evidence="1 2">
    <name type="scientific">Reichenbachiella ulvae</name>
    <dbReference type="NCBI Taxonomy" id="2980104"/>
    <lineage>
        <taxon>Bacteria</taxon>
        <taxon>Pseudomonadati</taxon>
        <taxon>Bacteroidota</taxon>
        <taxon>Cytophagia</taxon>
        <taxon>Cytophagales</taxon>
        <taxon>Reichenbachiellaceae</taxon>
        <taxon>Reichenbachiella</taxon>
    </lineage>
</organism>
<dbReference type="RefSeq" id="WP_264139654.1">
    <property type="nucleotide sequence ID" value="NZ_JAOYOD010000001.1"/>
</dbReference>
<protein>
    <recommendedName>
        <fullName evidence="3">STAS domain-containing protein</fullName>
    </recommendedName>
</protein>
<name>A0ABT3CYI7_9BACT</name>
<comment type="caution">
    <text evidence="1">The sequence shown here is derived from an EMBL/GenBank/DDBJ whole genome shotgun (WGS) entry which is preliminary data.</text>
</comment>
<evidence type="ECO:0000313" key="1">
    <source>
        <dbReference type="EMBL" id="MCV9388761.1"/>
    </source>
</evidence>
<dbReference type="EMBL" id="JAOYOD010000001">
    <property type="protein sequence ID" value="MCV9388761.1"/>
    <property type="molecule type" value="Genomic_DNA"/>
</dbReference>
<evidence type="ECO:0008006" key="3">
    <source>
        <dbReference type="Google" id="ProtNLM"/>
    </source>
</evidence>
<evidence type="ECO:0000313" key="2">
    <source>
        <dbReference type="Proteomes" id="UP001300692"/>
    </source>
</evidence>
<reference evidence="1 2" key="1">
    <citation type="submission" date="2022-10" db="EMBL/GenBank/DDBJ databases">
        <title>Comparative genomics and taxonomic characterization of three novel marine species of genus Reichenbachiella exhibiting antioxidant and polysaccharide degradation activities.</title>
        <authorList>
            <person name="Muhammad N."/>
            <person name="Lee Y.-J."/>
            <person name="Ko J."/>
            <person name="Kim S.-G."/>
        </authorList>
    </citation>
    <scope>NUCLEOTIDE SEQUENCE [LARGE SCALE GENOMIC DNA]</scope>
    <source>
        <strain evidence="1 2">ABR2-5</strain>
    </source>
</reference>
<dbReference type="Proteomes" id="UP001300692">
    <property type="component" value="Unassembled WGS sequence"/>
</dbReference>